<comment type="catalytic activity">
    <reaction evidence="5">
        <text>ATP + H2O = ADP + phosphate + H(+)</text>
        <dbReference type="Rhea" id="RHEA:13065"/>
        <dbReference type="ChEBI" id="CHEBI:15377"/>
        <dbReference type="ChEBI" id="CHEBI:15378"/>
        <dbReference type="ChEBI" id="CHEBI:30616"/>
        <dbReference type="ChEBI" id="CHEBI:43474"/>
        <dbReference type="ChEBI" id="CHEBI:456216"/>
    </reaction>
</comment>
<dbReference type="Pfam" id="PF00004">
    <property type="entry name" value="AAA"/>
    <property type="match status" value="1"/>
</dbReference>
<sequence length="447" mass="50977">MWFSKESLPRPPPPHYETTILSVAASLTASAILFRSIINELFPDSVNEYLSSSLQKISSRLSSQLTIVIEESDGLVANQMFKAANVYLGSKLLPSTRKIKVHQQEKEDELEVSVDKNQELFDVFMGVKFKWVAASRVDGLVSSNKKRQDSAFSRSEVRYFELACHKKHRDMVLGSYFPYILQKAKAIKEEKKTVKLHTIDYNGPDYWGSIKFDHPATFDTVAMDPEMKRELIEDLDRFVESREFYRRVGKAWKRGYLFHGPPGTGKSSLVAAMANYLRFDVYDLDLKEVQCNSDLRRLLIGTGNRSMLVIEDIDRSFESVEDDKVTLSGLLNFIDGLWSSSGDERILVFTTNHKDQIDPALLRPGRMDVHLHMSYCTFNGFKTLALNYLRLQEHPLFGEIKELIERVQATPAQVAGELMKSADPDVALQGLIKFLHDKETSETSRNN</sequence>
<evidence type="ECO:0000256" key="6">
    <source>
        <dbReference type="RuleBase" id="RU003651"/>
    </source>
</evidence>
<dbReference type="Pfam" id="PF14363">
    <property type="entry name" value="AAA_assoc"/>
    <property type="match status" value="1"/>
</dbReference>
<dbReference type="InterPro" id="IPR003959">
    <property type="entry name" value="ATPase_AAA_core"/>
</dbReference>
<dbReference type="InterPro" id="IPR025753">
    <property type="entry name" value="AAA_N_dom"/>
</dbReference>
<evidence type="ECO:0000256" key="5">
    <source>
        <dbReference type="ARBA" id="ARBA00049360"/>
    </source>
</evidence>
<dbReference type="AlphaFoldDB" id="A0A8X8AMQ0"/>
<dbReference type="InterPro" id="IPR050747">
    <property type="entry name" value="Mitochondrial_chaperone_BCS1"/>
</dbReference>
<dbReference type="PROSITE" id="PS00674">
    <property type="entry name" value="AAA"/>
    <property type="match status" value="1"/>
</dbReference>
<dbReference type="Pfam" id="PF25568">
    <property type="entry name" value="AAA_lid_At3g28540"/>
    <property type="match status" value="1"/>
</dbReference>
<dbReference type="GO" id="GO:0016887">
    <property type="term" value="F:ATP hydrolysis activity"/>
    <property type="evidence" value="ECO:0007669"/>
    <property type="project" value="InterPro"/>
</dbReference>
<feature type="domain" description="AAA+ ATPase" evidence="7">
    <location>
        <begin position="252"/>
        <end position="377"/>
    </location>
</feature>
<dbReference type="SMART" id="SM00382">
    <property type="entry name" value="AAA"/>
    <property type="match status" value="1"/>
</dbReference>
<dbReference type="InterPro" id="IPR003960">
    <property type="entry name" value="ATPase_AAA_CS"/>
</dbReference>
<accession>A0A8X8AMQ0</accession>
<dbReference type="EMBL" id="JAAWWB010000004">
    <property type="protein sequence ID" value="KAG6783760.1"/>
    <property type="molecule type" value="Genomic_DNA"/>
</dbReference>
<comment type="cofactor">
    <cofactor evidence="1">
        <name>Mg(2+)</name>
        <dbReference type="ChEBI" id="CHEBI:18420"/>
    </cofactor>
</comment>
<evidence type="ECO:0000313" key="8">
    <source>
        <dbReference type="EMBL" id="KAG6783760.1"/>
    </source>
</evidence>
<organism evidence="8 9">
    <name type="scientific">Populus tomentosa</name>
    <name type="common">Chinese white poplar</name>
    <dbReference type="NCBI Taxonomy" id="118781"/>
    <lineage>
        <taxon>Eukaryota</taxon>
        <taxon>Viridiplantae</taxon>
        <taxon>Streptophyta</taxon>
        <taxon>Embryophyta</taxon>
        <taxon>Tracheophyta</taxon>
        <taxon>Spermatophyta</taxon>
        <taxon>Magnoliopsida</taxon>
        <taxon>eudicotyledons</taxon>
        <taxon>Gunneridae</taxon>
        <taxon>Pentapetalae</taxon>
        <taxon>rosids</taxon>
        <taxon>fabids</taxon>
        <taxon>Malpighiales</taxon>
        <taxon>Salicaceae</taxon>
        <taxon>Saliceae</taxon>
        <taxon>Populus</taxon>
    </lineage>
</organism>
<evidence type="ECO:0000256" key="4">
    <source>
        <dbReference type="ARBA" id="ARBA00022842"/>
    </source>
</evidence>
<keyword evidence="3" id="KW-0378">Hydrolase</keyword>
<protein>
    <recommendedName>
        <fullName evidence="7">AAA+ ATPase domain-containing protein</fullName>
    </recommendedName>
</protein>
<evidence type="ECO:0000313" key="9">
    <source>
        <dbReference type="Proteomes" id="UP000886885"/>
    </source>
</evidence>
<dbReference type="CDD" id="cd19510">
    <property type="entry name" value="RecA-like_BCS1"/>
    <property type="match status" value="1"/>
</dbReference>
<dbReference type="Proteomes" id="UP000886885">
    <property type="component" value="Chromosome 2D"/>
</dbReference>
<dbReference type="GO" id="GO:0006950">
    <property type="term" value="P:response to stress"/>
    <property type="evidence" value="ECO:0007669"/>
    <property type="project" value="UniProtKB-ARBA"/>
</dbReference>
<keyword evidence="6" id="KW-0067">ATP-binding</keyword>
<keyword evidence="9" id="KW-1185">Reference proteome</keyword>
<dbReference type="PANTHER" id="PTHR23070">
    <property type="entry name" value="BCS1 AAA-TYPE ATPASE"/>
    <property type="match status" value="1"/>
</dbReference>
<comment type="similarity">
    <text evidence="2">Belongs to the AAA ATPase family. BCS1 subfamily.</text>
</comment>
<reference evidence="8" key="1">
    <citation type="journal article" date="2020" name="bioRxiv">
        <title>Hybrid origin of Populus tomentosa Carr. identified through genome sequencing and phylogenomic analysis.</title>
        <authorList>
            <person name="An X."/>
            <person name="Gao K."/>
            <person name="Chen Z."/>
            <person name="Li J."/>
            <person name="Yang X."/>
            <person name="Yang X."/>
            <person name="Zhou J."/>
            <person name="Guo T."/>
            <person name="Zhao T."/>
            <person name="Huang S."/>
            <person name="Miao D."/>
            <person name="Khan W.U."/>
            <person name="Rao P."/>
            <person name="Ye M."/>
            <person name="Lei B."/>
            <person name="Liao W."/>
            <person name="Wang J."/>
            <person name="Ji L."/>
            <person name="Li Y."/>
            <person name="Guo B."/>
            <person name="Mustafa N.S."/>
            <person name="Li S."/>
            <person name="Yun Q."/>
            <person name="Keller S.R."/>
            <person name="Mao J."/>
            <person name="Zhang R."/>
            <person name="Strauss S.H."/>
        </authorList>
    </citation>
    <scope>NUCLEOTIDE SEQUENCE</scope>
    <source>
        <strain evidence="8">GM15</strain>
        <tissue evidence="8">Leaf</tissue>
    </source>
</reference>
<evidence type="ECO:0000256" key="1">
    <source>
        <dbReference type="ARBA" id="ARBA00001946"/>
    </source>
</evidence>
<dbReference type="InterPro" id="IPR003593">
    <property type="entry name" value="AAA+_ATPase"/>
</dbReference>
<dbReference type="OrthoDB" id="10251412at2759"/>
<keyword evidence="6" id="KW-0547">Nucleotide-binding</keyword>
<keyword evidence="4" id="KW-0460">Magnesium</keyword>
<proteinExistence type="inferred from homology"/>
<gene>
    <name evidence="8" type="ORF">POTOM_009434</name>
</gene>
<dbReference type="InterPro" id="IPR058017">
    <property type="entry name" value="At3g28540-like_C"/>
</dbReference>
<evidence type="ECO:0000256" key="2">
    <source>
        <dbReference type="ARBA" id="ARBA00007448"/>
    </source>
</evidence>
<evidence type="ECO:0000256" key="3">
    <source>
        <dbReference type="ARBA" id="ARBA00022801"/>
    </source>
</evidence>
<evidence type="ECO:0000259" key="7">
    <source>
        <dbReference type="SMART" id="SM00382"/>
    </source>
</evidence>
<name>A0A8X8AMQ0_POPTO</name>
<comment type="caution">
    <text evidence="8">The sequence shown here is derived from an EMBL/GenBank/DDBJ whole genome shotgun (WGS) entry which is preliminary data.</text>
</comment>
<dbReference type="GO" id="GO:0005524">
    <property type="term" value="F:ATP binding"/>
    <property type="evidence" value="ECO:0007669"/>
    <property type="project" value="UniProtKB-KW"/>
</dbReference>